<gene>
    <name evidence="1" type="ORF">ADN01_06025</name>
</gene>
<dbReference type="Proteomes" id="UP000050501">
    <property type="component" value="Unassembled WGS sequence"/>
</dbReference>
<proteinExistence type="predicted"/>
<evidence type="ECO:0008006" key="3">
    <source>
        <dbReference type="Google" id="ProtNLM"/>
    </source>
</evidence>
<dbReference type="AlphaFoldDB" id="A0A0P6Y1D2"/>
<name>A0A0P6Y1D2_9CHLR</name>
<dbReference type="EMBL" id="LGCM01000026">
    <property type="protein sequence ID" value="KPL85676.1"/>
    <property type="molecule type" value="Genomic_DNA"/>
</dbReference>
<dbReference type="STRING" id="229921.ADN01_06025"/>
<evidence type="ECO:0000313" key="2">
    <source>
        <dbReference type="Proteomes" id="UP000050501"/>
    </source>
</evidence>
<sequence length="284" mass="31491">SPTPSPTPSGFWLADVAPLGSIQGEGAWEPYLFDPQRQPAGYRTFLQPDPNRPYTLVGVVAFDLQQTRLHFVLGSEEPATQALGLDGIMPYSDRREGYLLATFNGGFLSTHGMFGAMANNLTSIAARSHLATVGIYPDGKVEIGAWDELSNPYAMIAWRQNALPMIQQGQISEQVYSNSIADWGGSLDGDIVTWRSGLCLDQPGQVLYYFAGSSLDMPNLARSMQAVGCWQGMLLDINEYWVFFAAVRENLNTEPLFPEMNFNTGRYLYPSKRDFFYVTLAETP</sequence>
<reference evidence="1 2" key="1">
    <citation type="submission" date="2015-07" db="EMBL/GenBank/DDBJ databases">
        <title>Genome sequence of Levilinea saccharolytica DSM 16555.</title>
        <authorList>
            <person name="Hemp J."/>
            <person name="Ward L.M."/>
            <person name="Pace L.A."/>
            <person name="Fischer W.W."/>
        </authorList>
    </citation>
    <scope>NUCLEOTIDE SEQUENCE [LARGE SCALE GENOMIC DNA]</scope>
    <source>
        <strain evidence="1 2">KIBI-1</strain>
    </source>
</reference>
<feature type="non-terminal residue" evidence="1">
    <location>
        <position position="1"/>
    </location>
</feature>
<evidence type="ECO:0000313" key="1">
    <source>
        <dbReference type="EMBL" id="KPL85676.1"/>
    </source>
</evidence>
<protein>
    <recommendedName>
        <fullName evidence="3">Phosphodiester glycosidase domain-containing protein</fullName>
    </recommendedName>
</protein>
<accession>A0A0P6Y1D2</accession>
<keyword evidence="2" id="KW-1185">Reference proteome</keyword>
<comment type="caution">
    <text evidence="1">The sequence shown here is derived from an EMBL/GenBank/DDBJ whole genome shotgun (WGS) entry which is preliminary data.</text>
</comment>
<organism evidence="1 2">
    <name type="scientific">Levilinea saccharolytica</name>
    <dbReference type="NCBI Taxonomy" id="229921"/>
    <lineage>
        <taxon>Bacteria</taxon>
        <taxon>Bacillati</taxon>
        <taxon>Chloroflexota</taxon>
        <taxon>Anaerolineae</taxon>
        <taxon>Anaerolineales</taxon>
        <taxon>Anaerolineaceae</taxon>
        <taxon>Levilinea</taxon>
    </lineage>
</organism>